<evidence type="ECO:0000313" key="1">
    <source>
        <dbReference type="EMBL" id="MDN4075478.1"/>
    </source>
</evidence>
<evidence type="ECO:0000313" key="2">
    <source>
        <dbReference type="Proteomes" id="UP001168694"/>
    </source>
</evidence>
<protein>
    <submittedName>
        <fullName evidence="1">DUF3847 domain-containing protein</fullName>
    </submittedName>
</protein>
<comment type="caution">
    <text evidence="1">The sequence shown here is derived from an EMBL/GenBank/DDBJ whole genome shotgun (WGS) entry which is preliminary data.</text>
</comment>
<dbReference type="RefSeq" id="WP_290401582.1">
    <property type="nucleotide sequence ID" value="NZ_JAUHLN010000005.1"/>
</dbReference>
<dbReference type="InterPro" id="IPR024215">
    <property type="entry name" value="DUF3847"/>
</dbReference>
<dbReference type="EMBL" id="JAUHLN010000005">
    <property type="protein sequence ID" value="MDN4075478.1"/>
    <property type="molecule type" value="Genomic_DNA"/>
</dbReference>
<gene>
    <name evidence="1" type="ORF">QYF49_21185</name>
</gene>
<proteinExistence type="predicted"/>
<organism evidence="1 2">
    <name type="scientific">Fictibacillus terranigra</name>
    <dbReference type="NCBI Taxonomy" id="3058424"/>
    <lineage>
        <taxon>Bacteria</taxon>
        <taxon>Bacillati</taxon>
        <taxon>Bacillota</taxon>
        <taxon>Bacilli</taxon>
        <taxon>Bacillales</taxon>
        <taxon>Fictibacillaceae</taxon>
        <taxon>Fictibacillus</taxon>
    </lineage>
</organism>
<reference evidence="1" key="1">
    <citation type="submission" date="2023-06" db="EMBL/GenBank/DDBJ databases">
        <title>Draft Genome Sequences of Representative Paenibacillus Polymyxa, Bacillus cereus, Fictibacillus sp., and Brevibacillus agri Strains Isolated from Amazonian Dark Earth.</title>
        <authorList>
            <person name="Pellegrinetti T.A."/>
            <person name="Cunha I.C.M."/>
            <person name="Chaves M.G."/>
            <person name="Freitas A.S."/>
            <person name="Silva A.V.R."/>
            <person name="Tsai S.M."/>
            <person name="Mendes L.W."/>
        </authorList>
    </citation>
    <scope>NUCLEOTIDE SEQUENCE</scope>
    <source>
        <strain evidence="1">CENA-BCM004</strain>
    </source>
</reference>
<accession>A0ABT8EC14</accession>
<dbReference type="Proteomes" id="UP001168694">
    <property type="component" value="Unassembled WGS sequence"/>
</dbReference>
<dbReference type="Pfam" id="PF12958">
    <property type="entry name" value="DUF3847"/>
    <property type="match status" value="1"/>
</dbReference>
<keyword evidence="2" id="KW-1185">Reference proteome</keyword>
<name>A0ABT8EC14_9BACL</name>
<sequence length="87" mass="10512">MISEEMNGINEKIRVLEQRKKALEYKLTNEGRKERTRRLIQKGALLEKYLNIEELTVEETEIVLKVVANFKNKNTDYFENQIRRFHE</sequence>